<dbReference type="Gene3D" id="2.60.40.1080">
    <property type="match status" value="3"/>
</dbReference>
<dbReference type="InterPro" id="IPR003343">
    <property type="entry name" value="Big_2"/>
</dbReference>
<dbReference type="PROSITE" id="PS50853">
    <property type="entry name" value="FN3"/>
    <property type="match status" value="1"/>
</dbReference>
<dbReference type="Pfam" id="PF02368">
    <property type="entry name" value="Big_2"/>
    <property type="match status" value="1"/>
</dbReference>
<proteinExistence type="predicted"/>
<dbReference type="InterPro" id="IPR036116">
    <property type="entry name" value="FN3_sf"/>
</dbReference>
<dbReference type="SUPFAM" id="SSF49373">
    <property type="entry name" value="Invasin/intimin cell-adhesion fragments"/>
    <property type="match status" value="2"/>
</dbReference>
<dbReference type="CDD" id="cd00063">
    <property type="entry name" value="FN3"/>
    <property type="match status" value="1"/>
</dbReference>
<sequence length="1015" mass="109732">MKKIIRGLMALLAIFVLFSCASGNDGNDIASITLRLSSSKTARSILPELVDLSEITKYDVTLTPEDGTEAEEKKIPFDNTSTDLRINDIKIGVYSIKVEAYKDDTLIYQGKKEHVDIKPWGNSTIEIQLGLLSGSEHASGSVEIVLAWDSVSAENTNALAKAINDKSLGFLLVKTESGEAYKDGDDIHWAGEEDLENKSLTYSLDGLKEDNGTLVHFRIYTKQDGKDVVVATLSPSSLQITPGLVSKPDTLEIENGNFTLDDYDGKYINNVKEYNVDATAEGLDVKFTVPKNMGTKSGVITVTLVRGEETPYTQEVSYTSADFGTEKSVSFTGLDENNYKIRFSNNADNGKAYEYTDDREYHKLILISSISLSIEGEDIKAGEKISYTVSVLPDNASNPNKYEITSSDSENTEINVSDKAITFKNPGEYTITVKATDGSEKTGKTSVPVGLAKPENLSVSKSDDSTSVSLSWSPVTGATGYEITRNGSILTTAENNSYNDSSLNLGTEYKYTIKAVNGSYKSEASEAKSITTDDALITIKPPVLENETFVFAIPEDLKTIRAGEENKFSITIEPVEGASEYAWYLDTELITKGEDARTLALTSSNFDGATFGKSEFNITLRITKNGKVYSATNSIIYMANILNPVINLPEGITGDDISYTNGSNVFKFTLSHDSADGNHLSYTWESSDSDVASVGKNGEVTVKKPGEVTIKATIIETGETAEKTVTFAHKNINPAINLPSGEDDENIIVNKSNSYTLSFNEPEYGVSESWESSDSAVASVVDGSVTVHKPGTVKFTLTIEETGEKAERTLTFIPEIKFETRERTFMVLKKTGVDVASGYESITVKANVTAVDGFSAESITYSVESGSATVDQSGKVTPTASGNAVIKATTGGAEATITLHTHDFSIMLSDKNGSNYKDVTGGDGNTNGTFSPTYNMRIDFNCGCEKTGFTAGWGFESEGDYDAGWTNAIKIQDVNSESLTASIKRGANAEKPAVHAYIKYNGTLIATPWFTATNS</sequence>
<dbReference type="SMART" id="SM00060">
    <property type="entry name" value="FN3"/>
    <property type="match status" value="1"/>
</dbReference>
<dbReference type="InterPro" id="IPR013783">
    <property type="entry name" value="Ig-like_fold"/>
</dbReference>
<dbReference type="InterPro" id="IPR003961">
    <property type="entry name" value="FN3_dom"/>
</dbReference>
<dbReference type="Proteomes" id="UP000823936">
    <property type="component" value="Unassembled WGS sequence"/>
</dbReference>
<dbReference type="SMART" id="SM00635">
    <property type="entry name" value="BID_2"/>
    <property type="match status" value="4"/>
</dbReference>
<evidence type="ECO:0000313" key="4">
    <source>
        <dbReference type="Proteomes" id="UP000823936"/>
    </source>
</evidence>
<dbReference type="AlphaFoldDB" id="A0A9D1TMV3"/>
<name>A0A9D1TMV3_9SPIO</name>
<protein>
    <submittedName>
        <fullName evidence="3">Ig-like domain-containing protein</fullName>
    </submittedName>
</protein>
<reference evidence="3" key="2">
    <citation type="submission" date="2021-04" db="EMBL/GenBank/DDBJ databases">
        <authorList>
            <person name="Gilroy R."/>
        </authorList>
    </citation>
    <scope>NUCLEOTIDE SEQUENCE</scope>
    <source>
        <strain evidence="3">Gambia11-129</strain>
    </source>
</reference>
<feature type="chain" id="PRO_5039137470" evidence="1">
    <location>
        <begin position="22"/>
        <end position="1015"/>
    </location>
</feature>
<dbReference type="Gene3D" id="2.60.40.10">
    <property type="entry name" value="Immunoglobulins"/>
    <property type="match status" value="1"/>
</dbReference>
<dbReference type="InterPro" id="IPR008964">
    <property type="entry name" value="Invasin/intimin_cell_adhesion"/>
</dbReference>
<organism evidence="3 4">
    <name type="scientific">Candidatus Ornithospirochaeta avicola</name>
    <dbReference type="NCBI Taxonomy" id="2840896"/>
    <lineage>
        <taxon>Bacteria</taxon>
        <taxon>Pseudomonadati</taxon>
        <taxon>Spirochaetota</taxon>
        <taxon>Spirochaetia</taxon>
        <taxon>Spirochaetales</taxon>
        <taxon>Spirochaetaceae</taxon>
        <taxon>Spirochaetaceae incertae sedis</taxon>
        <taxon>Candidatus Ornithospirochaeta</taxon>
    </lineage>
</organism>
<feature type="signal peptide" evidence="1">
    <location>
        <begin position="1"/>
        <end position="21"/>
    </location>
</feature>
<evidence type="ECO:0000313" key="3">
    <source>
        <dbReference type="EMBL" id="HIV98638.1"/>
    </source>
</evidence>
<reference evidence="3" key="1">
    <citation type="journal article" date="2021" name="PeerJ">
        <title>Extensive microbial diversity within the chicken gut microbiome revealed by metagenomics and culture.</title>
        <authorList>
            <person name="Gilroy R."/>
            <person name="Ravi A."/>
            <person name="Getino M."/>
            <person name="Pursley I."/>
            <person name="Horton D.L."/>
            <person name="Alikhan N.F."/>
            <person name="Baker D."/>
            <person name="Gharbi K."/>
            <person name="Hall N."/>
            <person name="Watson M."/>
            <person name="Adriaenssens E.M."/>
            <person name="Foster-Nyarko E."/>
            <person name="Jarju S."/>
            <person name="Secka A."/>
            <person name="Antonio M."/>
            <person name="Oren A."/>
            <person name="Chaudhuri R.R."/>
            <person name="La Ragione R."/>
            <person name="Hildebrand F."/>
            <person name="Pallen M.J."/>
        </authorList>
    </citation>
    <scope>NUCLEOTIDE SEQUENCE</scope>
    <source>
        <strain evidence="3">Gambia11-129</strain>
    </source>
</reference>
<dbReference type="SUPFAM" id="SSF49265">
    <property type="entry name" value="Fibronectin type III"/>
    <property type="match status" value="1"/>
</dbReference>
<feature type="domain" description="Fibronectin type-III" evidence="2">
    <location>
        <begin position="453"/>
        <end position="535"/>
    </location>
</feature>
<gene>
    <name evidence="3" type="ORF">IAB12_02525</name>
</gene>
<dbReference type="PROSITE" id="PS51257">
    <property type="entry name" value="PROKAR_LIPOPROTEIN"/>
    <property type="match status" value="1"/>
</dbReference>
<dbReference type="EMBL" id="DXHU01000010">
    <property type="protein sequence ID" value="HIV98638.1"/>
    <property type="molecule type" value="Genomic_DNA"/>
</dbReference>
<dbReference type="Pfam" id="PF00041">
    <property type="entry name" value="fn3"/>
    <property type="match status" value="1"/>
</dbReference>
<evidence type="ECO:0000259" key="2">
    <source>
        <dbReference type="PROSITE" id="PS50853"/>
    </source>
</evidence>
<accession>A0A9D1TMV3</accession>
<evidence type="ECO:0000256" key="1">
    <source>
        <dbReference type="SAM" id="SignalP"/>
    </source>
</evidence>
<keyword evidence="1" id="KW-0732">Signal</keyword>
<comment type="caution">
    <text evidence="3">The sequence shown here is derived from an EMBL/GenBank/DDBJ whole genome shotgun (WGS) entry which is preliminary data.</text>
</comment>